<dbReference type="PANTHER" id="PTHR31528">
    <property type="entry name" value="4-AMINO-5-HYDROXYMETHYL-2-METHYLPYRIMIDINE PHOSPHATE SYNTHASE THI11-RELATED"/>
    <property type="match status" value="1"/>
</dbReference>
<gene>
    <name evidence="3" type="ORF">OOZ53_09300</name>
</gene>
<proteinExistence type="predicted"/>
<organism evidence="3 4">
    <name type="scientific">Hoeflea poritis</name>
    <dbReference type="NCBI Taxonomy" id="2993659"/>
    <lineage>
        <taxon>Bacteria</taxon>
        <taxon>Pseudomonadati</taxon>
        <taxon>Pseudomonadota</taxon>
        <taxon>Alphaproteobacteria</taxon>
        <taxon>Hyphomicrobiales</taxon>
        <taxon>Rhizobiaceae</taxon>
        <taxon>Hoeflea</taxon>
    </lineage>
</organism>
<dbReference type="Gene3D" id="3.40.190.10">
    <property type="entry name" value="Periplasmic binding protein-like II"/>
    <property type="match status" value="2"/>
</dbReference>
<evidence type="ECO:0000313" key="4">
    <source>
        <dbReference type="Proteomes" id="UP001148313"/>
    </source>
</evidence>
<dbReference type="InterPro" id="IPR015168">
    <property type="entry name" value="SsuA/THI5"/>
</dbReference>
<protein>
    <submittedName>
        <fullName evidence="3">ABC transporter substrate-binding protein</fullName>
    </submittedName>
</protein>
<dbReference type="Proteomes" id="UP001148313">
    <property type="component" value="Unassembled WGS sequence"/>
</dbReference>
<dbReference type="RefSeq" id="WP_271089175.1">
    <property type="nucleotide sequence ID" value="NZ_JAPJZH010000004.1"/>
</dbReference>
<comment type="caution">
    <text evidence="3">The sequence shown here is derived from an EMBL/GenBank/DDBJ whole genome shotgun (WGS) entry which is preliminary data.</text>
</comment>
<sequence>MIHRCRYAFALVAMWLLIAPAQAAGDDLKKVDIGVDWFINPNHGPLVVALERGYFAEAGLDVTLVIPQETTDNVTMVLDGRVAIGMSDQPRTQIEIANGSPLSVVGTLIPVPLNVVLAVEGGPIKTVDDIRGKRVGYADSEKTERDLLMIALAAQGITAKDITLVDVEFAMVPALLDGKVDVLTDVYRNFEPIQLELAGEKPLVFDVESGTMPTYSELVYIVNDALVEPDVVENFLTAVARGVKDIVDDPDAGWESFIAYDAKLDNELNKMAWKATVPLLAKEPARVNRQAFARFATFLVANKLVSAMPALQNYIYELEP</sequence>
<name>A0ABT4VN54_9HYPH</name>
<dbReference type="PANTHER" id="PTHR31528:SF3">
    <property type="entry name" value="THIAMINE BIOSYNTHESIS PROTEIN HI_0357-RELATED"/>
    <property type="match status" value="1"/>
</dbReference>
<reference evidence="3" key="1">
    <citation type="submission" date="2022-11" db="EMBL/GenBank/DDBJ databases">
        <title>Hoeflea poritis sp. nov., isolated from scleractinian coral Porites lutea.</title>
        <authorList>
            <person name="Zhang G."/>
            <person name="Wei Q."/>
            <person name="Cai L."/>
        </authorList>
    </citation>
    <scope>NUCLEOTIDE SEQUENCE</scope>
    <source>
        <strain evidence="3">E7-10</strain>
    </source>
</reference>
<feature type="chain" id="PRO_5045330473" evidence="1">
    <location>
        <begin position="24"/>
        <end position="320"/>
    </location>
</feature>
<dbReference type="SUPFAM" id="SSF53850">
    <property type="entry name" value="Periplasmic binding protein-like II"/>
    <property type="match status" value="1"/>
</dbReference>
<evidence type="ECO:0000313" key="3">
    <source>
        <dbReference type="EMBL" id="MDA4845542.1"/>
    </source>
</evidence>
<keyword evidence="1" id="KW-0732">Signal</keyword>
<keyword evidence="4" id="KW-1185">Reference proteome</keyword>
<accession>A0ABT4VN54</accession>
<dbReference type="InterPro" id="IPR027939">
    <property type="entry name" value="NMT1/THI5"/>
</dbReference>
<dbReference type="Pfam" id="PF09084">
    <property type="entry name" value="NMT1"/>
    <property type="match status" value="1"/>
</dbReference>
<feature type="domain" description="SsuA/THI5-like" evidence="2">
    <location>
        <begin position="40"/>
        <end position="252"/>
    </location>
</feature>
<feature type="signal peptide" evidence="1">
    <location>
        <begin position="1"/>
        <end position="23"/>
    </location>
</feature>
<evidence type="ECO:0000256" key="1">
    <source>
        <dbReference type="SAM" id="SignalP"/>
    </source>
</evidence>
<evidence type="ECO:0000259" key="2">
    <source>
        <dbReference type="Pfam" id="PF09084"/>
    </source>
</evidence>
<dbReference type="EMBL" id="JAPJZH010000004">
    <property type="protein sequence ID" value="MDA4845542.1"/>
    <property type="molecule type" value="Genomic_DNA"/>
</dbReference>